<evidence type="ECO:0000313" key="2">
    <source>
        <dbReference type="Proteomes" id="UP000566813"/>
    </source>
</evidence>
<accession>A0A7X1FPC4</accession>
<organism evidence="1 2">
    <name type="scientific">Novosphingobium flavum</name>
    <dbReference type="NCBI Taxonomy" id="1778672"/>
    <lineage>
        <taxon>Bacteria</taxon>
        <taxon>Pseudomonadati</taxon>
        <taxon>Pseudomonadota</taxon>
        <taxon>Alphaproteobacteria</taxon>
        <taxon>Sphingomonadales</taxon>
        <taxon>Sphingomonadaceae</taxon>
        <taxon>Novosphingobium</taxon>
    </lineage>
</organism>
<dbReference type="RefSeq" id="WP_185662332.1">
    <property type="nucleotide sequence ID" value="NZ_JACLAW010000001.1"/>
</dbReference>
<gene>
    <name evidence="1" type="ORF">H7F51_00970</name>
</gene>
<comment type="caution">
    <text evidence="1">The sequence shown here is derived from an EMBL/GenBank/DDBJ whole genome shotgun (WGS) entry which is preliminary data.</text>
</comment>
<dbReference type="AlphaFoldDB" id="A0A7X1FPC4"/>
<name>A0A7X1FPC4_9SPHN</name>
<dbReference type="Proteomes" id="UP000566813">
    <property type="component" value="Unassembled WGS sequence"/>
</dbReference>
<reference evidence="1 2" key="1">
    <citation type="submission" date="2020-08" db="EMBL/GenBank/DDBJ databases">
        <title>The genome sequence of type strain Novosphingobium flavum NBRC 111647.</title>
        <authorList>
            <person name="Liu Y."/>
        </authorList>
    </citation>
    <scope>NUCLEOTIDE SEQUENCE [LARGE SCALE GENOMIC DNA]</scope>
    <source>
        <strain evidence="1 2">NBRC 111647</strain>
    </source>
</reference>
<sequence>MARNTAKKRWITAIVLGVGVADCVGIYYAQHRLDTAVPDEVRFDRVAIMAPQQNDLFHLGQPSQLAQADVAPAPSLAPAKAPALTAPKLAVAPAVKPAVKAAPVSAPRLAAAVAPAAPPAAKAAPAPAPRAIVTPHLARVERPEPVFHAAPARLVGAQHSAALALAPAAPVARIKAAAAKAGAAKLASAGIAPAKAAAAKDTVSKRKAARSGLAALVPAPREHSEFSQAFAGFDSPVQASAQLELALPTIEPGKVGAPATDMASARANTVLDVPLPAPAVELPPVTATADNGEAKL</sequence>
<evidence type="ECO:0000313" key="1">
    <source>
        <dbReference type="EMBL" id="MBC2664082.1"/>
    </source>
</evidence>
<protein>
    <submittedName>
        <fullName evidence="1">Uncharacterized protein</fullName>
    </submittedName>
</protein>
<proteinExistence type="predicted"/>
<dbReference type="EMBL" id="JACLAW010000001">
    <property type="protein sequence ID" value="MBC2664082.1"/>
    <property type="molecule type" value="Genomic_DNA"/>
</dbReference>
<keyword evidence="2" id="KW-1185">Reference proteome</keyword>